<keyword evidence="1" id="KW-0479">Metal-binding</keyword>
<dbReference type="CDD" id="cd02980">
    <property type="entry name" value="TRX_Fd_family"/>
    <property type="match status" value="1"/>
</dbReference>
<dbReference type="PANTHER" id="PTHR43578:SF3">
    <property type="entry name" value="NADH-QUINONE OXIDOREDUCTASE SUBUNIT F"/>
    <property type="match status" value="1"/>
</dbReference>
<dbReference type="Gene3D" id="3.40.30.10">
    <property type="entry name" value="Glutaredoxin"/>
    <property type="match status" value="1"/>
</dbReference>
<comment type="caution">
    <text evidence="4">The sequence shown here is derived from an EMBL/GenBank/DDBJ whole genome shotgun (WGS) entry which is preliminary data.</text>
</comment>
<evidence type="ECO:0000256" key="1">
    <source>
        <dbReference type="ARBA" id="ARBA00022723"/>
    </source>
</evidence>
<dbReference type="InterPro" id="IPR036249">
    <property type="entry name" value="Thioredoxin-like_sf"/>
</dbReference>
<reference evidence="4" key="1">
    <citation type="submission" date="2022-12" db="EMBL/GenBank/DDBJ databases">
        <title>Clostridium sp. nov., isolated from industrial wastewater.</title>
        <authorList>
            <person name="Jiayan W."/>
        </authorList>
    </citation>
    <scope>NUCLEOTIDE SEQUENCE</scope>
    <source>
        <strain evidence="4">ZC22-4</strain>
    </source>
</reference>
<dbReference type="PANTHER" id="PTHR43578">
    <property type="entry name" value="NADH-QUINONE OXIDOREDUCTASE SUBUNIT F"/>
    <property type="match status" value="1"/>
</dbReference>
<gene>
    <name evidence="4" type="ORF">OW729_02420</name>
</gene>
<keyword evidence="2" id="KW-0408">Iron</keyword>
<proteinExistence type="predicted"/>
<accession>A0ABT4D888</accession>
<evidence type="ECO:0000313" key="5">
    <source>
        <dbReference type="Proteomes" id="UP001144612"/>
    </source>
</evidence>
<keyword evidence="3" id="KW-0411">Iron-sulfur</keyword>
<name>A0ABT4D888_9CLOT</name>
<keyword evidence="5" id="KW-1185">Reference proteome</keyword>
<sequence>MKNLTIEDIEKIRVENLEKVNQTSNRKDIRISVGMGTCGIAAGAGPVYKVIYEEIKNLGLQEDISLEKVGCIGACRLEPLIEVMIPGEEKVTYVKVTPNKARKIIKDHVVGGNVVKEFTIHLIENTILNDFTIISD</sequence>
<dbReference type="EMBL" id="JAPQFJ010000002">
    <property type="protein sequence ID" value="MCY6957456.1"/>
    <property type="molecule type" value="Genomic_DNA"/>
</dbReference>
<dbReference type="SUPFAM" id="SSF52833">
    <property type="entry name" value="Thioredoxin-like"/>
    <property type="match status" value="1"/>
</dbReference>
<evidence type="ECO:0000256" key="3">
    <source>
        <dbReference type="ARBA" id="ARBA00023014"/>
    </source>
</evidence>
<evidence type="ECO:0000256" key="2">
    <source>
        <dbReference type="ARBA" id="ARBA00023004"/>
    </source>
</evidence>
<dbReference type="RefSeq" id="WP_268059831.1">
    <property type="nucleotide sequence ID" value="NZ_JAPQFJ010000002.1"/>
</dbReference>
<evidence type="ECO:0000313" key="4">
    <source>
        <dbReference type="EMBL" id="MCY6957456.1"/>
    </source>
</evidence>
<organism evidence="4 5">
    <name type="scientific">Clostridium brassicae</name>
    <dbReference type="NCBI Taxonomy" id="2999072"/>
    <lineage>
        <taxon>Bacteria</taxon>
        <taxon>Bacillati</taxon>
        <taxon>Bacillota</taxon>
        <taxon>Clostridia</taxon>
        <taxon>Eubacteriales</taxon>
        <taxon>Clostridiaceae</taxon>
        <taxon>Clostridium</taxon>
    </lineage>
</organism>
<dbReference type="Proteomes" id="UP001144612">
    <property type="component" value="Unassembled WGS sequence"/>
</dbReference>
<dbReference type="Pfam" id="PF01257">
    <property type="entry name" value="2Fe-2S_thioredx"/>
    <property type="match status" value="1"/>
</dbReference>
<protein>
    <submittedName>
        <fullName evidence="4">(2Fe-2S) ferredoxin domain-containing protein</fullName>
    </submittedName>
</protein>